<evidence type="ECO:0000313" key="2">
    <source>
        <dbReference type="Proteomes" id="UP001210809"/>
    </source>
</evidence>
<dbReference type="EMBL" id="JAQLXW010000004">
    <property type="protein sequence ID" value="MDB8003165.1"/>
    <property type="molecule type" value="Genomic_DNA"/>
</dbReference>
<sequence length="249" mass="28225">MTQKEVIGQLSDILSKSGMDSAISISNNTNEIADIMVYQEPKRQEYLALNNKPLFPFEAIVNILYKNGPDDNSRFEDTQLTICFLLKYKCEYIVEYGNSCFHGYMICDKSQSDHELQGTDIAESYLEKCNEISRTAHNLSDVLDDFAGTLEVAYVDNSEAAEIGKTVFSFLENNPSEIDLLLHFAYISLQIYVYDDDDVFGIKDIFAKLIQINAENSFLEYIQKEDLGVEGYSLSLSIAALRLFNEAKN</sequence>
<reference evidence="1" key="1">
    <citation type="submission" date="2023-01" db="EMBL/GenBank/DDBJ databases">
        <title>Human gut microbiome strain richness.</title>
        <authorList>
            <person name="Chen-Liaw A."/>
        </authorList>
    </citation>
    <scope>NUCLEOTIDE SEQUENCE</scope>
    <source>
        <strain evidence="1">1001283st1_G1_1001283B150217_161031</strain>
    </source>
</reference>
<gene>
    <name evidence="1" type="ORF">PNE09_03675</name>
</gene>
<proteinExistence type="predicted"/>
<dbReference type="Proteomes" id="UP001210809">
    <property type="component" value="Unassembled WGS sequence"/>
</dbReference>
<accession>A0AAW6CWX7</accession>
<evidence type="ECO:0008006" key="3">
    <source>
        <dbReference type="Google" id="ProtNLM"/>
    </source>
</evidence>
<dbReference type="AlphaFoldDB" id="A0AAW6CWX7"/>
<name>A0AAW6CWX7_9FIRM</name>
<comment type="caution">
    <text evidence="1">The sequence shown here is derived from an EMBL/GenBank/DDBJ whole genome shotgun (WGS) entry which is preliminary data.</text>
</comment>
<protein>
    <recommendedName>
        <fullName evidence="3">DUF4375 domain-containing protein</fullName>
    </recommendedName>
</protein>
<evidence type="ECO:0000313" key="1">
    <source>
        <dbReference type="EMBL" id="MDB8003165.1"/>
    </source>
</evidence>
<organism evidence="1 2">
    <name type="scientific">[Eubacterium] siraeum</name>
    <dbReference type="NCBI Taxonomy" id="39492"/>
    <lineage>
        <taxon>Bacteria</taxon>
        <taxon>Bacillati</taxon>
        <taxon>Bacillota</taxon>
        <taxon>Clostridia</taxon>
        <taxon>Eubacteriales</taxon>
        <taxon>Oscillospiraceae</taxon>
        <taxon>Oscillospiraceae incertae sedis</taxon>
    </lineage>
</organism>